<dbReference type="Pfam" id="PF02992">
    <property type="entry name" value="Transposase_21"/>
    <property type="match status" value="1"/>
</dbReference>
<evidence type="ECO:0000256" key="1">
    <source>
        <dbReference type="SAM" id="MobiDB-lite"/>
    </source>
</evidence>
<gene>
    <name evidence="3" type="primary">LOC104704465</name>
</gene>
<evidence type="ECO:0000313" key="3">
    <source>
        <dbReference type="RefSeq" id="XP_019082581.1"/>
    </source>
</evidence>
<organism evidence="2 3">
    <name type="scientific">Camelina sativa</name>
    <name type="common">False flax</name>
    <name type="synonym">Myagrum sativum</name>
    <dbReference type="NCBI Taxonomy" id="90675"/>
    <lineage>
        <taxon>Eukaryota</taxon>
        <taxon>Viridiplantae</taxon>
        <taxon>Streptophyta</taxon>
        <taxon>Embryophyta</taxon>
        <taxon>Tracheophyta</taxon>
        <taxon>Spermatophyta</taxon>
        <taxon>Magnoliopsida</taxon>
        <taxon>eudicotyledons</taxon>
        <taxon>Gunneridae</taxon>
        <taxon>Pentapetalae</taxon>
        <taxon>rosids</taxon>
        <taxon>malvids</taxon>
        <taxon>Brassicales</taxon>
        <taxon>Brassicaceae</taxon>
        <taxon>Camelineae</taxon>
        <taxon>Camelina</taxon>
    </lineage>
</organism>
<dbReference type="Proteomes" id="UP000694864">
    <property type="component" value="Chromosome 7"/>
</dbReference>
<accession>A0ABM1Q743</accession>
<reference evidence="3" key="2">
    <citation type="submission" date="2025-08" db="UniProtKB">
        <authorList>
            <consortium name="RefSeq"/>
        </authorList>
    </citation>
    <scope>IDENTIFICATION</scope>
    <source>
        <tissue evidence="3">Leaf</tissue>
    </source>
</reference>
<dbReference type="GeneID" id="104704465"/>
<feature type="compositionally biased region" description="Low complexity" evidence="1">
    <location>
        <begin position="31"/>
        <end position="45"/>
    </location>
</feature>
<protein>
    <submittedName>
        <fullName evidence="3">Uncharacterized protein LOC104704465</fullName>
    </submittedName>
</protein>
<keyword evidence="2" id="KW-1185">Reference proteome</keyword>
<feature type="region of interest" description="Disordered" evidence="1">
    <location>
        <begin position="25"/>
        <end position="47"/>
    </location>
</feature>
<dbReference type="InterPro" id="IPR004242">
    <property type="entry name" value="Transposase_21"/>
</dbReference>
<dbReference type="RefSeq" id="XP_019082581.1">
    <property type="nucleotide sequence ID" value="XM_019227036.1"/>
</dbReference>
<name>A0ABM1Q743_CAMSA</name>
<dbReference type="PANTHER" id="PTHR10775:SF183">
    <property type="entry name" value="TRANSPOSON, EN_SPM-LIKE, TRANSPOSASE-ASSOCIATED DOMAIN PROTEIN-RELATED"/>
    <property type="match status" value="1"/>
</dbReference>
<reference evidence="2" key="1">
    <citation type="journal article" date="2014" name="Nat. Commun.">
        <title>The emerging biofuel crop Camelina sativa retains a highly undifferentiated hexaploid genome structure.</title>
        <authorList>
            <person name="Kagale S."/>
            <person name="Koh C."/>
            <person name="Nixon J."/>
            <person name="Bollina V."/>
            <person name="Clarke W.E."/>
            <person name="Tuteja R."/>
            <person name="Spillane C."/>
            <person name="Robinson S.J."/>
            <person name="Links M.G."/>
            <person name="Clarke C."/>
            <person name="Higgins E.E."/>
            <person name="Huebert T."/>
            <person name="Sharpe A.G."/>
            <person name="Parkin I.A."/>
        </authorList>
    </citation>
    <scope>NUCLEOTIDE SEQUENCE [LARGE SCALE GENOMIC DNA]</scope>
    <source>
        <strain evidence="2">cv. DH55</strain>
    </source>
</reference>
<evidence type="ECO:0000313" key="2">
    <source>
        <dbReference type="Proteomes" id="UP000694864"/>
    </source>
</evidence>
<sequence>MPNYYVWSEHGEDYDVLGVGTNSHYPNTDYTSTSSQHGSQPGSQPIGFEGNVYAEMVNDAFHGTMPFNEYHEYESGYDHIHDEHTQEAKRFYDMLDAANTPLYDGCHEGHSQLSLASRFMNIKVDNNLSEACMDDWAELFTEVLPEGNQATGSYYETETLVQKIGLPYHTIDVCIENCMLFWKEDGNLEHCKFCGKPRYKSSEGRTRIPFSRMWYLPIADRLKRMFQSEKTASSMRWHAEHDSEDGVMCHSSDAPEWKTFQHLHPTFAQEPQNFYLGLSYLFLTILNSGPNHPRASLDVFLQPLIDELKDLWYNGVEADDISLSENFNMKVVLMWTIRDFPAYGMLSGWTTHGRLACPICMDDTGAFQLPAGRKTCWFDCHRRFLPTSHPMRKNKKDFLKGKDSLNGDPTASLTSQAIYERIRKAKAPKTSVCGGN</sequence>
<proteinExistence type="predicted"/>
<dbReference type="PANTHER" id="PTHR10775">
    <property type="entry name" value="OS08G0208400 PROTEIN"/>
    <property type="match status" value="1"/>
</dbReference>